<protein>
    <submittedName>
        <fullName evidence="2">Lipase</fullName>
    </submittedName>
</protein>
<dbReference type="InterPro" id="IPR036514">
    <property type="entry name" value="SGNH_hydro_sf"/>
</dbReference>
<dbReference type="Pfam" id="PF13472">
    <property type="entry name" value="Lipase_GDSL_2"/>
    <property type="match status" value="1"/>
</dbReference>
<organism evidence="2 3">
    <name type="scientific">Mycobacterium phage Kersh</name>
    <dbReference type="NCBI Taxonomy" id="1897501"/>
    <lineage>
        <taxon>Viruses</taxon>
        <taxon>Duplodnaviria</taxon>
        <taxon>Heunggongvirae</taxon>
        <taxon>Uroviricota</taxon>
        <taxon>Caudoviricetes</taxon>
        <taxon>Gracegardnervirinae</taxon>
        <taxon>Cheoctovirus</taxon>
        <taxon>Cheoctovirus kersh</taxon>
    </lineage>
</organism>
<evidence type="ECO:0000313" key="2">
    <source>
        <dbReference type="EMBL" id="AOT26016.1"/>
    </source>
</evidence>
<accession>A0A1D8EXR2</accession>
<evidence type="ECO:0000313" key="3">
    <source>
        <dbReference type="Proteomes" id="UP000221399"/>
    </source>
</evidence>
<dbReference type="InterPro" id="IPR051532">
    <property type="entry name" value="Ester_Hydrolysis_Enzymes"/>
</dbReference>
<feature type="domain" description="SGNH hydrolase-type esterase" evidence="1">
    <location>
        <begin position="197"/>
        <end position="354"/>
    </location>
</feature>
<name>A0A1D8EXR2_9CAUD</name>
<dbReference type="GO" id="GO:0004622">
    <property type="term" value="F:phosphatidylcholine lysophospholipase activity"/>
    <property type="evidence" value="ECO:0007669"/>
    <property type="project" value="TreeGrafter"/>
</dbReference>
<proteinExistence type="predicted"/>
<sequence>MPLPTFTVTGALSDLVGAEATGIKGTSLIFTPNLKPSDFITWSGDNTLHRVRPVPATTNSEGVLAPVDLLAQDDSLSITNLQWTVAIQLNGTKSTWTFNAGAPGETVTLKQLVPVPNTPVQGVVLNPDAIRGIVTDYLVTNPPEASEDAVRGAVDDYLETNPPQAPEDAVRAIVDAYLEENPTPVSGVLGGRVVFDGDSITIGATTQGTWNQGRGGWAMEMARLSNGRVDIVYNAGVGGTGIDTRLANFNTKVAPYAPQTVILSNGTNDVATMALSEYLSKLTAYYENVKAIGAQLVLGGIYPKSKNASTIARWNIALQNWAAPRGVIVIPFWQLADPTTGAWPSGWSSDGTHPLRESQAFAALGKLAWDTLATSFTKPIAPTPFYIGEGLYTNFFTDLTATITGTAAISAITATTGTLPAGQYTYRVVPRTYWGKNDSYGDNTITLASTGGVTLTVTGSGTYTRRAVYRKGPADTQFKYIGQVTTSGTQTFTDSGIAAGYDWEDGDSSRVPNGLANGATQDLHTLAYGPPIRPGAAEGVRGNILRLTRHEGSGMSHIDRVTVTGLTAGQEIIISCKCRGANTTTATERIQIYFRDPGDATNIEVVPLIFHRLSTDWGLVFKRLVVPAGSDRLRVSFEGDATSPYIDVAELYVVEAPTT</sequence>
<dbReference type="CDD" id="cd00229">
    <property type="entry name" value="SGNH_hydrolase"/>
    <property type="match status" value="1"/>
</dbReference>
<dbReference type="SUPFAM" id="SSF52266">
    <property type="entry name" value="SGNH hydrolase"/>
    <property type="match status" value="1"/>
</dbReference>
<dbReference type="Proteomes" id="UP000221399">
    <property type="component" value="Genome"/>
</dbReference>
<dbReference type="EMBL" id="KX610764">
    <property type="protein sequence ID" value="AOT26016.1"/>
    <property type="molecule type" value="Genomic_DNA"/>
</dbReference>
<dbReference type="InterPro" id="IPR013830">
    <property type="entry name" value="SGNH_hydro"/>
</dbReference>
<evidence type="ECO:0000259" key="1">
    <source>
        <dbReference type="Pfam" id="PF13472"/>
    </source>
</evidence>
<dbReference type="Gene3D" id="3.40.50.1110">
    <property type="entry name" value="SGNH hydrolase"/>
    <property type="match status" value="1"/>
</dbReference>
<dbReference type="PANTHER" id="PTHR30383:SF5">
    <property type="entry name" value="SGNH HYDROLASE-TYPE ESTERASE DOMAIN-CONTAINING PROTEIN"/>
    <property type="match status" value="1"/>
</dbReference>
<gene>
    <name evidence="2" type="ORF">SEA_KERSH_27</name>
</gene>
<dbReference type="PANTHER" id="PTHR30383">
    <property type="entry name" value="THIOESTERASE 1/PROTEASE 1/LYSOPHOSPHOLIPASE L1"/>
    <property type="match status" value="1"/>
</dbReference>
<reference evidence="2 3" key="1">
    <citation type="submission" date="2016-07" db="EMBL/GenBank/DDBJ databases">
        <authorList>
            <person name="Ambulkar S."/>
            <person name="Bapat J.P."/>
            <person name="Board N.L."/>
            <person name="Bracha T.W."/>
            <person name="Byeon E."/>
            <person name="Chang J."/>
            <person name="Couzens C.K."/>
            <person name="Dorsey D.M."/>
            <person name="Eghbali A."/>
            <person name="Escueta D.P."/>
            <person name="Fanton A.G."/>
            <person name="Fernandez L.A."/>
            <person name="Guy S.E."/>
            <person name="Harman T.S."/>
            <person name="Hawkins B.L."/>
            <person name="Hollingsworth D.R."/>
            <person name="Hu A.S."/>
            <person name="Knight E.A."/>
            <person name="Lum G.R."/>
            <person name="Modi R.N."/>
            <person name="Narala R.V."/>
            <person name="Park J.Y."/>
            <person name="Parkhurst M.J."/>
            <person name="Tahami K."/>
            <person name="Tjitro A.M."/>
            <person name="Westeinde E.A."/>
            <person name="Yu M.E."/>
            <person name="Cohen L.B."/>
            <person name="Riley E."/>
            <person name="Pogliano K."/>
            <person name="Pogliano J."/>
            <person name="Butler M."/>
            <person name="Warner M.H."/>
            <person name="Garlena R.A."/>
            <person name="Russell D.A."/>
            <person name="Pope W.H."/>
            <person name="Jacobs-Sera D."/>
            <person name="Hendrix R.W."/>
            <person name="Hatfull G.F."/>
        </authorList>
    </citation>
    <scope>NUCLEOTIDE SEQUENCE [LARGE SCALE GENOMIC DNA]</scope>
</reference>
<keyword evidence="3" id="KW-1185">Reference proteome</keyword>